<evidence type="ECO:0000256" key="17">
    <source>
        <dbReference type="ARBA" id="ARBA00022955"/>
    </source>
</evidence>
<evidence type="ECO:0000313" key="34">
    <source>
        <dbReference type="Proteomes" id="UP000321518"/>
    </source>
</evidence>
<dbReference type="PROSITE" id="PS00627">
    <property type="entry name" value="GHMP_KINASES_ATP"/>
    <property type="match status" value="1"/>
</dbReference>
<dbReference type="GO" id="GO:0047804">
    <property type="term" value="F:cysteine-S-conjugate beta-lyase activity"/>
    <property type="evidence" value="ECO:0007669"/>
    <property type="project" value="UniProtKB-EC"/>
</dbReference>
<comment type="pathway">
    <text evidence="25">Isoprenoid biosynthesis; isopentenyl diphosphate biosynthesis via mevalonate pathway; isopentenyl diphosphate from (R)-mevalonate: step 1/3.</text>
</comment>
<evidence type="ECO:0000256" key="4">
    <source>
        <dbReference type="ARBA" id="ARBA00009077"/>
    </source>
</evidence>
<dbReference type="InterPro" id="IPR020568">
    <property type="entry name" value="Ribosomal_Su5_D2-typ_SF"/>
</dbReference>
<evidence type="ECO:0000256" key="11">
    <source>
        <dbReference type="ARBA" id="ARBA00022723"/>
    </source>
</evidence>
<protein>
    <recommendedName>
        <fullName evidence="30">Cystathionine beta-lyase</fullName>
        <ecNumber evidence="5">2.7.1.36</ecNumber>
        <ecNumber evidence="6">4.4.1.13</ecNumber>
    </recommendedName>
    <alternativeName>
        <fullName evidence="27">Cysteine-S-conjugate beta-lyase</fullName>
    </alternativeName>
</protein>
<dbReference type="PANTHER" id="PTHR11808:SF50">
    <property type="entry name" value="CYSTATHIONINE BETA-LYASE"/>
    <property type="match status" value="1"/>
</dbReference>
<evidence type="ECO:0000256" key="23">
    <source>
        <dbReference type="ARBA" id="ARBA00023239"/>
    </source>
</evidence>
<comment type="catalytic activity">
    <reaction evidence="24">
        <text>(R)-mevalonate + ATP = (R)-5-phosphomevalonate + ADP + H(+)</text>
        <dbReference type="Rhea" id="RHEA:17065"/>
        <dbReference type="ChEBI" id="CHEBI:15378"/>
        <dbReference type="ChEBI" id="CHEBI:30616"/>
        <dbReference type="ChEBI" id="CHEBI:36464"/>
        <dbReference type="ChEBI" id="CHEBI:58146"/>
        <dbReference type="ChEBI" id="CHEBI:456216"/>
        <dbReference type="EC" id="2.7.1.36"/>
    </reaction>
    <physiologicalReaction direction="left-to-right" evidence="24">
        <dbReference type="Rhea" id="RHEA:17066"/>
    </physiologicalReaction>
</comment>
<keyword evidence="8" id="KW-0444">Lipid biosynthesis</keyword>
<dbReference type="GO" id="GO:0071266">
    <property type="term" value="P:'de novo' L-methionine biosynthetic process"/>
    <property type="evidence" value="ECO:0007669"/>
    <property type="project" value="InterPro"/>
</dbReference>
<dbReference type="GO" id="GO:0016126">
    <property type="term" value="P:sterol biosynthetic process"/>
    <property type="evidence" value="ECO:0007669"/>
    <property type="project" value="UniProtKB-KW"/>
</dbReference>
<dbReference type="Gene3D" id="3.30.230.10">
    <property type="match status" value="1"/>
</dbReference>
<dbReference type="GO" id="GO:0019287">
    <property type="term" value="P:isopentenyl diphosphate biosynthetic process, mevalonate pathway"/>
    <property type="evidence" value="ECO:0007669"/>
    <property type="project" value="UniProtKB-UniPathway"/>
</dbReference>
<evidence type="ECO:0000256" key="5">
    <source>
        <dbReference type="ARBA" id="ARBA00012103"/>
    </source>
</evidence>
<dbReference type="InterPro" id="IPR006238">
    <property type="entry name" value="Cys_b_lyase_euk"/>
</dbReference>
<dbReference type="UniPathway" id="UPA00057">
    <property type="reaction ID" value="UER00098"/>
</dbReference>
<feature type="compositionally biased region" description="Low complexity" evidence="31">
    <location>
        <begin position="2015"/>
        <end position="2025"/>
    </location>
</feature>
<feature type="compositionally biased region" description="Basic and acidic residues" evidence="31">
    <location>
        <begin position="1614"/>
        <end position="1625"/>
    </location>
</feature>
<feature type="compositionally biased region" description="Low complexity" evidence="31">
    <location>
        <begin position="1751"/>
        <end position="1766"/>
    </location>
</feature>
<dbReference type="GO" id="GO:0046872">
    <property type="term" value="F:metal ion binding"/>
    <property type="evidence" value="ECO:0007669"/>
    <property type="project" value="UniProtKB-KW"/>
</dbReference>
<dbReference type="GO" id="GO:0005737">
    <property type="term" value="C:cytoplasm"/>
    <property type="evidence" value="ECO:0007669"/>
    <property type="project" value="UniProtKB-SubCell"/>
</dbReference>
<dbReference type="EC" id="2.7.1.36" evidence="5"/>
<keyword evidence="9" id="KW-0028">Amino-acid biosynthesis</keyword>
<dbReference type="InterPro" id="IPR006203">
    <property type="entry name" value="GHMP_knse_ATP-bd_CS"/>
</dbReference>
<evidence type="ECO:0000256" key="28">
    <source>
        <dbReference type="ARBA" id="ARBA00047517"/>
    </source>
</evidence>
<dbReference type="SUPFAM" id="SSF109993">
    <property type="entry name" value="VPS9 domain"/>
    <property type="match status" value="1"/>
</dbReference>
<feature type="compositionally biased region" description="Basic and acidic residues" evidence="31">
    <location>
        <begin position="2118"/>
        <end position="2127"/>
    </location>
</feature>
<evidence type="ECO:0000256" key="6">
    <source>
        <dbReference type="ARBA" id="ARBA00012224"/>
    </source>
</evidence>
<name>A0A511KEN8_RHOTO</name>
<evidence type="ECO:0000256" key="31">
    <source>
        <dbReference type="SAM" id="MobiDB-lite"/>
    </source>
</evidence>
<evidence type="ECO:0000256" key="1">
    <source>
        <dbReference type="ARBA" id="ARBA00001933"/>
    </source>
</evidence>
<comment type="similarity">
    <text evidence="4">Belongs to the trans-sulfuration enzymes family.</text>
</comment>
<dbReference type="InterPro" id="IPR014721">
    <property type="entry name" value="Ribsml_uS5_D2-typ_fold_subgr"/>
</dbReference>
<dbReference type="Gene3D" id="3.40.640.10">
    <property type="entry name" value="Type I PLP-dependent aspartate aminotransferase-like (Major domain)"/>
    <property type="match status" value="1"/>
</dbReference>
<proteinExistence type="inferred from homology"/>
<evidence type="ECO:0000256" key="2">
    <source>
        <dbReference type="ARBA" id="ARBA00004496"/>
    </source>
</evidence>
<feature type="region of interest" description="Disordered" evidence="31">
    <location>
        <begin position="1976"/>
        <end position="2029"/>
    </location>
</feature>
<feature type="compositionally biased region" description="Low complexity" evidence="31">
    <location>
        <begin position="8"/>
        <end position="22"/>
    </location>
</feature>
<feature type="region of interest" description="Disordered" evidence="31">
    <location>
        <begin position="1346"/>
        <end position="1367"/>
    </location>
</feature>
<keyword evidence="21" id="KW-0486">Methionine biosynthesis</keyword>
<dbReference type="InterPro" id="IPR015422">
    <property type="entry name" value="PyrdxlP-dep_Trfase_small"/>
</dbReference>
<evidence type="ECO:0000256" key="24">
    <source>
        <dbReference type="ARBA" id="ARBA00029310"/>
    </source>
</evidence>
<feature type="compositionally biased region" description="Low complexity" evidence="31">
    <location>
        <begin position="1012"/>
        <end position="1031"/>
    </location>
</feature>
<keyword evidence="22" id="KW-0753">Steroid metabolism</keyword>
<feature type="region of interest" description="Disordered" evidence="31">
    <location>
        <begin position="1546"/>
        <end position="1634"/>
    </location>
</feature>
<feature type="compositionally biased region" description="Basic and acidic residues" evidence="31">
    <location>
        <begin position="1549"/>
        <end position="1560"/>
    </location>
</feature>
<dbReference type="InterPro" id="IPR054542">
    <property type="entry name" value="Cys_met_metab_PP"/>
</dbReference>
<dbReference type="Pfam" id="PF00288">
    <property type="entry name" value="GHMP_kinases_N"/>
    <property type="match status" value="1"/>
</dbReference>
<dbReference type="InterPro" id="IPR000277">
    <property type="entry name" value="Cys/Met-Metab_PyrdxlP-dep_enz"/>
</dbReference>
<keyword evidence="17" id="KW-0752">Steroid biosynthesis</keyword>
<evidence type="ECO:0000256" key="8">
    <source>
        <dbReference type="ARBA" id="ARBA00022516"/>
    </source>
</evidence>
<feature type="compositionally biased region" description="Basic and acidic residues" evidence="31">
    <location>
        <begin position="1934"/>
        <end position="1944"/>
    </location>
</feature>
<dbReference type="GO" id="GO:0030170">
    <property type="term" value="F:pyridoxal phosphate binding"/>
    <property type="evidence" value="ECO:0007669"/>
    <property type="project" value="InterPro"/>
</dbReference>
<feature type="compositionally biased region" description="Polar residues" evidence="31">
    <location>
        <begin position="1039"/>
        <end position="1050"/>
    </location>
</feature>
<accession>A0A511KEN8</accession>
<evidence type="ECO:0000256" key="15">
    <source>
        <dbReference type="ARBA" id="ARBA00022842"/>
    </source>
</evidence>
<dbReference type="PROSITE" id="PS51205">
    <property type="entry name" value="VPS9"/>
    <property type="match status" value="1"/>
</dbReference>
<evidence type="ECO:0000256" key="27">
    <source>
        <dbReference type="ARBA" id="ARBA00047213"/>
    </source>
</evidence>
<dbReference type="EC" id="4.4.1.13" evidence="6"/>
<keyword evidence="7" id="KW-0963">Cytoplasm</keyword>
<evidence type="ECO:0000256" key="3">
    <source>
        <dbReference type="ARBA" id="ARBA00006495"/>
    </source>
</evidence>
<sequence length="2142" mass="224467">MASSTGYTTPASPSSSEAAHSLTSSLLRARPYRFATQVATVDNPDPSHKDQYGASSVPIYQTATFKGMGGAYDYTRSGNPTRSHLEHHIAKISNARHAFAVTSGMGALDVIFRLLKPGDEIIAGNDLYGGSNRLIGYLKAHGGITTHHVDTTNPKSLLPYLEDPSHNVAMVLLESPTNPLLQIADLEEIARLTKRYRKDAIIVVDNTMMSPYLCRPLELGCDVVYDSGTKYLSGHHDLMAGVICCDRDDVAKGIAFTINSIGNGLSPFDSFLLLRGVKTLSLRIDKQQANSIFIAEYLAYLGFKVNYPGLKGHKGKEVHDRIAKGPGAVLSFETGDVALSERIVGGTRLWGISVSFGCINSLISMPCLMSHASIDPAVRAARNLPEDLIRLCVGIEDPADLIDDLEAALLEAGAVRVVDEGMGGRARLERIVKDGEGRVVELANGTLQGEGASGAAQATVEKIITSAPGKVILFGEHAVVHGVTAIAGAIDLRCYCLAESRSDGQLSLVLPDLGYSQTWDIASLPWDKVDALSSTVLKSGPKSETVPDQELLTLLANQFVHQDRLKAVQAAQAFLYLYLHLAVSSGIKPAQTYTVRSGLPISAGLGSSAAYSVAVASSLLYSHGILPAPASSPSADSSIPIEHANMVNSWAFLAEKVIHGTPSGVDNTVATHGGAIAFRRAVKGREGSMHVLKGFDKVEFLLTDTKVPRDTKTLVAGVARRKLEEPDTINPLLSSIQRISDEAQACLSSTTLSRSEQLDTLSRLVEQNHQHLVSLGVGHVALEAVRSKTKEQPWGLATKLTGAGGGGCAVTVVPDGYPEDKLTALRAALANTGFETYATSVGGRGFGVLIPTHISQLETAEGGVELSAIPQQKRFEDAQTEELGRWAEEAGVWALLVLATSITPPHFVRLTSKMSPLEDLQTGSGSGGEDAKTGSHTSLLRPPSRRSLASSDGTTAHPLLAAASEDGSATTSSGSYAVYSPVKKRAAVPASSGFFSSSVTPSPLSPNEGPLSPSSVPSATTTPPFLPATAPFLPPLVSRPSNSTLPSPSGRQYARSVSEAKEKLQKQALKAELQGLGLSAESAGSALVNRLATLGEDVEFKGLQSVLASGKATLLLPAEKLDSPAQLAPSFVLDHLILLDPPASASSVAVERPFVTLSGLRGILVGSELVFTSCAAESQRQDLAEYASEDLQRQLRGVAPLPAPPTASYPSTMLISAITTLSIPQSRPATLSSATASRTTSRLAALFSKPAVAETIASDLPPIVPAPAGLLGDPSAQAGDPAASTSSSSVDVAVLAVGKVVGRQEVLASLLDATSAHLKLLIRDVDGMHGEADVGATLSSFAQRFCPSSAPPDSPASGKTTAPTTSTSVTLLEADPLAVADGYQETMHTVRLDLTRNIGSAPSAPSDLNSSTAPSLEDFSQLEERVDASLEKVEEIVTSVLYDRLFALPSARDLQEDENLASRIAALNVLELDLEHLGLDLGDEEGLVGWEGRSSNARDSLEDLAALVGRELNRLEDPEERTPNAKLAILVECHQILVDGLSKLPPIPLKKEVTGDDKSSLSEAPAEVEMDDASSRSSSLPPSRPMSPPSASRSSAAEDADDELLKTPKPPPAADHDVPEIKLPDPSRASSELSSSVYEATSSSLFDPIAAPSPPVSIFETKRRPASVSSSSATSSADLILPILIYSVVRANPPHLVSHLRFIHRFRSESLFRGQASYCATNFDAVVEWSQHVDWSTLGLSSARVFAAAPSPSLSSSPSQSRPRAQTTPSSLLRARVSTTADQLVDSANSALSGVVDSSYRILFGPKGLTSSAPKSLDDVKSVLDGARGKARGTLPFRGSSSARDFPTLLVGRRRGGSVASGKSVTIAGDGDEKGPASTSEEEGGAGKSEEMVDNVPSSPSGTPARRISGEQSYAPPPPPLPPRTSSFASTTAAKDKDDSDARSVRSVSSFLNFRESTLGRALGEVRDGVVGAAVGASGGDERGASSPQPSLGGRLLNRFSGGGVAASGSGGQGSTTSPSSSRRSTLLNPLGGVHLSPWGVAVPSTNTNASTPLSPVPASPLNSVILSPTVQVQPVQRFLDVKDAGELRIADVHELLEEYRRLVRVLQEAASTEEEGEAKQTEEKAVQADSSVGASGGEVAW</sequence>
<keyword evidence="18" id="KW-0756">Sterol biosynthesis</keyword>
<dbReference type="InterPro" id="IPR003123">
    <property type="entry name" value="VPS9"/>
</dbReference>
<dbReference type="Pfam" id="PF01053">
    <property type="entry name" value="Cys_Met_Meta_PP"/>
    <property type="match status" value="1"/>
</dbReference>
<keyword evidence="20" id="KW-1207">Sterol metabolism</keyword>
<dbReference type="Pfam" id="PF02204">
    <property type="entry name" value="VPS9"/>
    <property type="match status" value="1"/>
</dbReference>
<keyword evidence="15" id="KW-0460">Magnesium</keyword>
<evidence type="ECO:0000256" key="20">
    <source>
        <dbReference type="ARBA" id="ARBA00023166"/>
    </source>
</evidence>
<evidence type="ECO:0000256" key="21">
    <source>
        <dbReference type="ARBA" id="ARBA00023167"/>
    </source>
</evidence>
<dbReference type="OrthoDB" id="2545919at2759"/>
<dbReference type="InterPro" id="IPR015421">
    <property type="entry name" value="PyrdxlP-dep_Trfase_major"/>
</dbReference>
<evidence type="ECO:0000256" key="19">
    <source>
        <dbReference type="ARBA" id="ARBA00023098"/>
    </source>
</evidence>
<feature type="region of interest" description="Disordered" evidence="31">
    <location>
        <begin position="917"/>
        <end position="952"/>
    </location>
</feature>
<comment type="catalytic activity">
    <reaction evidence="28">
        <text>L,L-cystathionine + H2O = L-homocysteine + pyruvate + NH4(+)</text>
        <dbReference type="Rhea" id="RHEA:13965"/>
        <dbReference type="ChEBI" id="CHEBI:15361"/>
        <dbReference type="ChEBI" id="CHEBI:15377"/>
        <dbReference type="ChEBI" id="CHEBI:28938"/>
        <dbReference type="ChEBI" id="CHEBI:58161"/>
        <dbReference type="ChEBI" id="CHEBI:58199"/>
    </reaction>
</comment>
<evidence type="ECO:0000256" key="22">
    <source>
        <dbReference type="ARBA" id="ARBA00023221"/>
    </source>
</evidence>
<evidence type="ECO:0000256" key="18">
    <source>
        <dbReference type="ARBA" id="ARBA00023011"/>
    </source>
</evidence>
<feature type="region of interest" description="Disordered" evidence="31">
    <location>
        <begin position="1854"/>
        <end position="1946"/>
    </location>
</feature>
<feature type="domain" description="VPS9" evidence="32">
    <location>
        <begin position="1454"/>
        <end position="1739"/>
    </location>
</feature>
<dbReference type="SUPFAM" id="SSF55060">
    <property type="entry name" value="GHMP Kinase, C-terminal domain"/>
    <property type="match status" value="1"/>
</dbReference>
<keyword evidence="19" id="KW-0443">Lipid metabolism</keyword>
<evidence type="ECO:0000256" key="10">
    <source>
        <dbReference type="ARBA" id="ARBA00022679"/>
    </source>
</evidence>
<dbReference type="FunFam" id="3.40.640.10:FF:000009">
    <property type="entry name" value="Cystathionine gamma-synthase homolog"/>
    <property type="match status" value="1"/>
</dbReference>
<reference evidence="33 34" key="1">
    <citation type="submission" date="2019-07" db="EMBL/GenBank/DDBJ databases">
        <title>Rhodotorula toruloides NBRC10032 genome sequencing.</title>
        <authorList>
            <person name="Shida Y."/>
            <person name="Takaku H."/>
            <person name="Ogasawara W."/>
            <person name="Mori K."/>
        </authorList>
    </citation>
    <scope>NUCLEOTIDE SEQUENCE [LARGE SCALE GENOMIC DNA]</scope>
    <source>
        <strain evidence="33 34">NBRC10032</strain>
    </source>
</reference>
<dbReference type="PROSITE" id="PS00868">
    <property type="entry name" value="CYS_MET_METAB_PP"/>
    <property type="match status" value="1"/>
</dbReference>
<comment type="catalytic activity">
    <reaction evidence="29">
        <text>an S-substituted L-cysteine + H2O = a thiol + pyruvate + NH4(+)</text>
        <dbReference type="Rhea" id="RHEA:18121"/>
        <dbReference type="ChEBI" id="CHEBI:15361"/>
        <dbReference type="ChEBI" id="CHEBI:15377"/>
        <dbReference type="ChEBI" id="CHEBI:28938"/>
        <dbReference type="ChEBI" id="CHEBI:29256"/>
        <dbReference type="ChEBI" id="CHEBI:58717"/>
        <dbReference type="EC" id="4.4.1.13"/>
    </reaction>
</comment>
<dbReference type="GO" id="GO:0004496">
    <property type="term" value="F:mevalonate kinase activity"/>
    <property type="evidence" value="ECO:0007669"/>
    <property type="project" value="UniProtKB-EC"/>
</dbReference>
<gene>
    <name evidence="33" type="ORF">Rt10032_c06g2854</name>
</gene>
<feature type="region of interest" description="Disordered" evidence="31">
    <location>
        <begin position="1"/>
        <end position="22"/>
    </location>
</feature>
<evidence type="ECO:0000256" key="16">
    <source>
        <dbReference type="ARBA" id="ARBA00022898"/>
    </source>
</evidence>
<evidence type="ECO:0000256" key="25">
    <source>
        <dbReference type="ARBA" id="ARBA00029438"/>
    </source>
</evidence>
<feature type="compositionally biased region" description="Low complexity" evidence="31">
    <location>
        <begin position="938"/>
        <end position="951"/>
    </location>
</feature>
<dbReference type="Gene3D" id="3.30.70.890">
    <property type="entry name" value="GHMP kinase, C-terminal domain"/>
    <property type="match status" value="1"/>
</dbReference>
<evidence type="ECO:0000256" key="13">
    <source>
        <dbReference type="ARBA" id="ARBA00022777"/>
    </source>
</evidence>
<evidence type="ECO:0000256" key="9">
    <source>
        <dbReference type="ARBA" id="ARBA00022605"/>
    </source>
</evidence>
<dbReference type="InterPro" id="IPR015424">
    <property type="entry name" value="PyrdxlP-dep_Trfase"/>
</dbReference>
<evidence type="ECO:0000256" key="30">
    <source>
        <dbReference type="ARBA" id="ARBA00072331"/>
    </source>
</evidence>
<evidence type="ECO:0000256" key="14">
    <source>
        <dbReference type="ARBA" id="ARBA00022840"/>
    </source>
</evidence>
<dbReference type="NCBIfam" id="TIGR00549">
    <property type="entry name" value="mevalon_kin"/>
    <property type="match status" value="1"/>
</dbReference>
<dbReference type="EMBL" id="BJWK01000006">
    <property type="protein sequence ID" value="GEM08837.1"/>
    <property type="molecule type" value="Genomic_DNA"/>
</dbReference>
<keyword evidence="12" id="KW-0547">Nucleotide-binding</keyword>
<feature type="region of interest" description="Disordered" evidence="31">
    <location>
        <begin position="2110"/>
        <end position="2142"/>
    </location>
</feature>
<comment type="similarity">
    <text evidence="3">Belongs to the GHMP kinase family. Mevalonate kinase subfamily.</text>
</comment>
<keyword evidence="10" id="KW-0808">Transferase</keyword>
<dbReference type="PRINTS" id="PR00959">
    <property type="entry name" value="MEVGALKINASE"/>
</dbReference>
<dbReference type="Gene3D" id="1.20.1050.80">
    <property type="entry name" value="VPS9 domain"/>
    <property type="match status" value="2"/>
</dbReference>
<keyword evidence="14" id="KW-0067">ATP-binding</keyword>
<evidence type="ECO:0000256" key="12">
    <source>
        <dbReference type="ARBA" id="ARBA00022741"/>
    </source>
</evidence>
<dbReference type="FunFam" id="3.90.1150.10:FF:000013">
    <property type="entry name" value="Cystathionine beta-lyase"/>
    <property type="match status" value="1"/>
</dbReference>
<keyword evidence="11" id="KW-0479">Metal-binding</keyword>
<dbReference type="InterPro" id="IPR006204">
    <property type="entry name" value="GHMP_kinase_N_dom"/>
</dbReference>
<feature type="compositionally biased region" description="Low complexity" evidence="31">
    <location>
        <begin position="1355"/>
        <end position="1367"/>
    </location>
</feature>
<feature type="region of interest" description="Disordered" evidence="31">
    <location>
        <begin position="995"/>
        <end position="1059"/>
    </location>
</feature>
<dbReference type="SUPFAM" id="SSF54211">
    <property type="entry name" value="Ribosomal protein S5 domain 2-like"/>
    <property type="match status" value="1"/>
</dbReference>
<comment type="subcellular location">
    <subcellularLocation>
        <location evidence="2">Cytoplasm</location>
    </subcellularLocation>
</comment>
<keyword evidence="13" id="KW-0418">Kinase</keyword>
<dbReference type="InterPro" id="IPR037191">
    <property type="entry name" value="VPS9_dom_sf"/>
</dbReference>
<dbReference type="Gene3D" id="3.90.1150.10">
    <property type="entry name" value="Aspartate Aminotransferase, domain 1"/>
    <property type="match status" value="1"/>
</dbReference>
<feature type="compositionally biased region" description="Gly residues" evidence="31">
    <location>
        <begin position="2001"/>
        <end position="2014"/>
    </location>
</feature>
<comment type="pathway">
    <text evidence="26">Amino-acid biosynthesis; L-methionine biosynthesis via de novo pathway; L-homocysteine from L-cystathionine: step 1/1.</text>
</comment>
<dbReference type="Proteomes" id="UP000321518">
    <property type="component" value="Unassembled WGS sequence"/>
</dbReference>
<dbReference type="InterPro" id="IPR006205">
    <property type="entry name" value="Mev_gal_kin"/>
</dbReference>
<dbReference type="NCBIfam" id="TIGR01329">
    <property type="entry name" value="cysta_beta_ly_E"/>
    <property type="match status" value="1"/>
</dbReference>
<keyword evidence="16" id="KW-0663">Pyridoxal phosphate</keyword>
<evidence type="ECO:0000256" key="29">
    <source>
        <dbReference type="ARBA" id="ARBA00047625"/>
    </source>
</evidence>
<evidence type="ECO:0000256" key="26">
    <source>
        <dbReference type="ARBA" id="ARBA00046315"/>
    </source>
</evidence>
<organism evidence="33 34">
    <name type="scientific">Rhodotorula toruloides</name>
    <name type="common">Yeast</name>
    <name type="synonym">Rhodosporidium toruloides</name>
    <dbReference type="NCBI Taxonomy" id="5286"/>
    <lineage>
        <taxon>Eukaryota</taxon>
        <taxon>Fungi</taxon>
        <taxon>Dikarya</taxon>
        <taxon>Basidiomycota</taxon>
        <taxon>Pucciniomycotina</taxon>
        <taxon>Microbotryomycetes</taxon>
        <taxon>Sporidiobolales</taxon>
        <taxon>Sporidiobolaceae</taxon>
        <taxon>Rhodotorula</taxon>
    </lineage>
</organism>
<dbReference type="SUPFAM" id="SSF53383">
    <property type="entry name" value="PLP-dependent transferases"/>
    <property type="match status" value="1"/>
</dbReference>
<evidence type="ECO:0000313" key="33">
    <source>
        <dbReference type="EMBL" id="GEM08837.1"/>
    </source>
</evidence>
<comment type="caution">
    <text evidence="33">The sequence shown here is derived from an EMBL/GenBank/DDBJ whole genome shotgun (WGS) entry which is preliminary data.</text>
</comment>
<dbReference type="InterPro" id="IPR036554">
    <property type="entry name" value="GHMP_kinase_C_sf"/>
</dbReference>
<dbReference type="PANTHER" id="PTHR11808">
    <property type="entry name" value="TRANS-SULFURATION ENZYME FAMILY MEMBER"/>
    <property type="match status" value="1"/>
</dbReference>
<feature type="region of interest" description="Disordered" evidence="31">
    <location>
        <begin position="1751"/>
        <end position="1772"/>
    </location>
</feature>
<evidence type="ECO:0000259" key="32">
    <source>
        <dbReference type="PROSITE" id="PS51205"/>
    </source>
</evidence>
<dbReference type="GO" id="GO:0005524">
    <property type="term" value="F:ATP binding"/>
    <property type="evidence" value="ECO:0007669"/>
    <property type="project" value="UniProtKB-KW"/>
</dbReference>
<dbReference type="GO" id="GO:0019346">
    <property type="term" value="P:transsulfuration"/>
    <property type="evidence" value="ECO:0007669"/>
    <property type="project" value="InterPro"/>
</dbReference>
<evidence type="ECO:0000256" key="7">
    <source>
        <dbReference type="ARBA" id="ARBA00022490"/>
    </source>
</evidence>
<dbReference type="FunFam" id="3.30.70.890:FF:000003">
    <property type="entry name" value="Mevalonate kinase"/>
    <property type="match status" value="1"/>
</dbReference>
<keyword evidence="23 33" id="KW-0456">Lyase</keyword>
<comment type="cofactor">
    <cofactor evidence="1">
        <name>pyridoxal 5'-phosphate</name>
        <dbReference type="ChEBI" id="CHEBI:597326"/>
    </cofactor>
</comment>